<feature type="region of interest" description="Disordered" evidence="1">
    <location>
        <begin position="32"/>
        <end position="53"/>
    </location>
</feature>
<sequence>MRPGFCKFMSCRKIATLIKISVRNKIDTVITKSGTSQKTKHSETTERGESRRLPVKRKRDARFNLYRLHCTVHRLCGVSISRQPSLQQVLQDLELIRGSGIAALNPKIRTLSGEISIKARDDFMNASTCIQISDPNLFCITEGGDDVFGALISGCKENGAHSV</sequence>
<dbReference type="EMBL" id="VEVO01000006">
    <property type="protein sequence ID" value="KAF0041329.1"/>
    <property type="molecule type" value="Genomic_DNA"/>
</dbReference>
<dbReference type="Proteomes" id="UP000438429">
    <property type="component" value="Unassembled WGS sequence"/>
</dbReference>
<accession>A0A6A4T904</accession>
<proteinExistence type="predicted"/>
<protein>
    <submittedName>
        <fullName evidence="2">Uncharacterized protein</fullName>
    </submittedName>
</protein>
<feature type="compositionally biased region" description="Basic and acidic residues" evidence="1">
    <location>
        <begin position="40"/>
        <end position="52"/>
    </location>
</feature>
<evidence type="ECO:0000313" key="3">
    <source>
        <dbReference type="Proteomes" id="UP000438429"/>
    </source>
</evidence>
<dbReference type="AlphaFoldDB" id="A0A6A4T904"/>
<comment type="caution">
    <text evidence="2">The sequence shown here is derived from an EMBL/GenBank/DDBJ whole genome shotgun (WGS) entry which is preliminary data.</text>
</comment>
<reference evidence="2 3" key="1">
    <citation type="submission" date="2019-06" db="EMBL/GenBank/DDBJ databases">
        <title>Draft genomes of female and male turbot (Scophthalmus maximus).</title>
        <authorList>
            <person name="Xu H."/>
            <person name="Xu X.-W."/>
            <person name="Shao C."/>
            <person name="Chen S."/>
        </authorList>
    </citation>
    <scope>NUCLEOTIDE SEQUENCE [LARGE SCALE GENOMIC DNA]</scope>
    <source>
        <strain evidence="2">Ysfricsl-2016a</strain>
        <tissue evidence="2">Blood</tissue>
    </source>
</reference>
<organism evidence="2 3">
    <name type="scientific">Scophthalmus maximus</name>
    <name type="common">Turbot</name>
    <name type="synonym">Psetta maxima</name>
    <dbReference type="NCBI Taxonomy" id="52904"/>
    <lineage>
        <taxon>Eukaryota</taxon>
        <taxon>Metazoa</taxon>
        <taxon>Chordata</taxon>
        <taxon>Craniata</taxon>
        <taxon>Vertebrata</taxon>
        <taxon>Euteleostomi</taxon>
        <taxon>Actinopterygii</taxon>
        <taxon>Neopterygii</taxon>
        <taxon>Teleostei</taxon>
        <taxon>Neoteleostei</taxon>
        <taxon>Acanthomorphata</taxon>
        <taxon>Carangaria</taxon>
        <taxon>Pleuronectiformes</taxon>
        <taxon>Pleuronectoidei</taxon>
        <taxon>Scophthalmidae</taxon>
        <taxon>Scophthalmus</taxon>
    </lineage>
</organism>
<evidence type="ECO:0000313" key="2">
    <source>
        <dbReference type="EMBL" id="KAF0041329.1"/>
    </source>
</evidence>
<gene>
    <name evidence="2" type="ORF">F2P81_007227</name>
</gene>
<evidence type="ECO:0000256" key="1">
    <source>
        <dbReference type="SAM" id="MobiDB-lite"/>
    </source>
</evidence>
<name>A0A6A4T904_SCOMX</name>